<dbReference type="InterPro" id="IPR001781">
    <property type="entry name" value="Znf_LIM"/>
</dbReference>
<dbReference type="PANTHER" id="PTHR23167">
    <property type="entry name" value="CALPONIN HOMOLOGY DOMAIN-CONTAINING PROTEIN DDB_G0272472-RELATED"/>
    <property type="match status" value="1"/>
</dbReference>
<evidence type="ECO:0000256" key="2">
    <source>
        <dbReference type="ARBA" id="ARBA00022833"/>
    </source>
</evidence>
<keyword evidence="1 4" id="KW-0479">Metal-binding</keyword>
<dbReference type="InterPro" id="IPR050540">
    <property type="entry name" value="F-actin_Monoox_Mical"/>
</dbReference>
<evidence type="ECO:0000313" key="8">
    <source>
        <dbReference type="EMBL" id="PFX32028.1"/>
    </source>
</evidence>
<gene>
    <name evidence="8" type="primary">mical3a</name>
    <name evidence="8" type="ORF">AWC38_SpisGene3113</name>
</gene>
<keyword evidence="2 4" id="KW-0862">Zinc</keyword>
<dbReference type="Proteomes" id="UP000225706">
    <property type="component" value="Unassembled WGS sequence"/>
</dbReference>
<sequence>MTSVSDSTTRRSKKKLPNIPREELALHGSGGSFEFGGKAHDLPPEVQAQFIRHVHKRSRSLTGLNTIEFEKKLQAEAEKENVEPKPLLEQSLTAPKQEQLTGKKDESTAVAHSLPSTPVFNRKSSASLVRSADDRGELVKELRWHYKQYVKTARRNKEKLANAANIGDDNNSSLSLEGISLSEVDHQNARTTNSSVIQTNRCDQPKCGRPVEILERVAVENHVFHKSCFVCAICNSWLNHFNYCYVPDHDKFYCIQHYQDLENASFGLGEDIRHAMGIGPGVQQQFKFIPDSSDGSKDTKGANKVQNSIRIMKEKISLLSKRGKKLIKKERKLKSNLDEFKGSYAEKQTLWVEWFSTVQDKNSTVRREAELSFKVRELELAEKYSQLERKLRELSEKDEKIKTEYDKSKENELLQEMLEVVEKREQLISEVENAKKRYAEEDSEIEKERRDAGLNDPDVVREVAAAGREAQKVSEAVKKAPSAVKKHSEFMCPGSCILL</sequence>
<feature type="region of interest" description="Disordered" evidence="5">
    <location>
        <begin position="77"/>
        <end position="114"/>
    </location>
</feature>
<evidence type="ECO:0000256" key="5">
    <source>
        <dbReference type="SAM" id="MobiDB-lite"/>
    </source>
</evidence>
<keyword evidence="3 4" id="KW-0440">LIM domain</keyword>
<protein>
    <submittedName>
        <fullName evidence="8">Protein-methionine sulfoxide oxidase mical3a</fullName>
    </submittedName>
</protein>
<feature type="region of interest" description="Disordered" evidence="5">
    <location>
        <begin position="439"/>
        <end position="458"/>
    </location>
</feature>
<accession>A0A2B4STW5</accession>
<feature type="domain" description="BMERB" evidence="7">
    <location>
        <begin position="291"/>
        <end position="447"/>
    </location>
</feature>
<dbReference type="SMART" id="SM00132">
    <property type="entry name" value="LIM"/>
    <property type="match status" value="1"/>
</dbReference>
<comment type="caution">
    <text evidence="8">The sequence shown here is derived from an EMBL/GenBank/DDBJ whole genome shotgun (WGS) entry which is preliminary data.</text>
</comment>
<dbReference type="OrthoDB" id="20799at2759"/>
<evidence type="ECO:0000259" key="6">
    <source>
        <dbReference type="PROSITE" id="PS50023"/>
    </source>
</evidence>
<evidence type="ECO:0000256" key="1">
    <source>
        <dbReference type="ARBA" id="ARBA00022723"/>
    </source>
</evidence>
<feature type="domain" description="LIM zinc-binding" evidence="6">
    <location>
        <begin position="202"/>
        <end position="264"/>
    </location>
</feature>
<reference evidence="9" key="1">
    <citation type="journal article" date="2017" name="bioRxiv">
        <title>Comparative analysis of the genomes of Stylophora pistillata and Acropora digitifera provides evidence for extensive differences between species of corals.</title>
        <authorList>
            <person name="Voolstra C.R."/>
            <person name="Li Y."/>
            <person name="Liew Y.J."/>
            <person name="Baumgarten S."/>
            <person name="Zoccola D."/>
            <person name="Flot J.-F."/>
            <person name="Tambutte S."/>
            <person name="Allemand D."/>
            <person name="Aranda M."/>
        </authorList>
    </citation>
    <scope>NUCLEOTIDE SEQUENCE [LARGE SCALE GENOMIC DNA]</scope>
</reference>
<dbReference type="SMART" id="SM01203">
    <property type="entry name" value="DUF3585"/>
    <property type="match status" value="1"/>
</dbReference>
<organism evidence="8 9">
    <name type="scientific">Stylophora pistillata</name>
    <name type="common">Smooth cauliflower coral</name>
    <dbReference type="NCBI Taxonomy" id="50429"/>
    <lineage>
        <taxon>Eukaryota</taxon>
        <taxon>Metazoa</taxon>
        <taxon>Cnidaria</taxon>
        <taxon>Anthozoa</taxon>
        <taxon>Hexacorallia</taxon>
        <taxon>Scleractinia</taxon>
        <taxon>Astrocoeniina</taxon>
        <taxon>Pocilloporidae</taxon>
        <taxon>Stylophora</taxon>
    </lineage>
</organism>
<evidence type="ECO:0000256" key="4">
    <source>
        <dbReference type="PROSITE-ProRule" id="PRU00125"/>
    </source>
</evidence>
<dbReference type="EMBL" id="LSMT01000028">
    <property type="protein sequence ID" value="PFX32028.1"/>
    <property type="molecule type" value="Genomic_DNA"/>
</dbReference>
<dbReference type="Gene3D" id="2.10.110.10">
    <property type="entry name" value="Cysteine Rich Protein"/>
    <property type="match status" value="1"/>
</dbReference>
<dbReference type="GO" id="GO:0046872">
    <property type="term" value="F:metal ion binding"/>
    <property type="evidence" value="ECO:0007669"/>
    <property type="project" value="UniProtKB-KW"/>
</dbReference>
<dbReference type="InterPro" id="IPR022735">
    <property type="entry name" value="bMERB_dom"/>
</dbReference>
<feature type="compositionally biased region" description="Polar residues" evidence="5">
    <location>
        <begin position="90"/>
        <end position="100"/>
    </location>
</feature>
<evidence type="ECO:0000259" key="7">
    <source>
        <dbReference type="PROSITE" id="PS51848"/>
    </source>
</evidence>
<keyword evidence="9" id="KW-1185">Reference proteome</keyword>
<dbReference type="PROSITE" id="PS51848">
    <property type="entry name" value="BMERB"/>
    <property type="match status" value="1"/>
</dbReference>
<dbReference type="PROSITE" id="PS50023">
    <property type="entry name" value="LIM_DOMAIN_2"/>
    <property type="match status" value="1"/>
</dbReference>
<proteinExistence type="predicted"/>
<dbReference type="PANTHER" id="PTHR23167:SF46">
    <property type="entry name" value="EPS15 HOMOLOGY DOMAIN CONTAINING PROTEIN-BINDING PROTEIN 1, ISOFORM F"/>
    <property type="match status" value="1"/>
</dbReference>
<dbReference type="Pfam" id="PF12130">
    <property type="entry name" value="bMERB_dom"/>
    <property type="match status" value="1"/>
</dbReference>
<name>A0A2B4STW5_STYPI</name>
<feature type="region of interest" description="Disordered" evidence="5">
    <location>
        <begin position="1"/>
        <end position="38"/>
    </location>
</feature>
<dbReference type="Pfam" id="PF00412">
    <property type="entry name" value="LIM"/>
    <property type="match status" value="1"/>
</dbReference>
<evidence type="ECO:0000256" key="3">
    <source>
        <dbReference type="ARBA" id="ARBA00023038"/>
    </source>
</evidence>
<evidence type="ECO:0000313" key="9">
    <source>
        <dbReference type="Proteomes" id="UP000225706"/>
    </source>
</evidence>
<dbReference type="AlphaFoldDB" id="A0A2B4STW5"/>